<dbReference type="SUPFAM" id="SSF50978">
    <property type="entry name" value="WD40 repeat-like"/>
    <property type="match status" value="1"/>
</dbReference>
<evidence type="ECO:0000313" key="4">
    <source>
        <dbReference type="Proteomes" id="UP001148786"/>
    </source>
</evidence>
<keyword evidence="2" id="KW-0812">Transmembrane</keyword>
<gene>
    <name evidence="3" type="ORF">NLJ89_g7180</name>
</gene>
<feature type="compositionally biased region" description="Low complexity" evidence="1">
    <location>
        <begin position="470"/>
        <end position="482"/>
    </location>
</feature>
<accession>A0A9W8K434</accession>
<proteinExistence type="predicted"/>
<dbReference type="InterPro" id="IPR036322">
    <property type="entry name" value="WD40_repeat_dom_sf"/>
</dbReference>
<dbReference type="SUPFAM" id="SSF82171">
    <property type="entry name" value="DPP6 N-terminal domain-like"/>
    <property type="match status" value="1"/>
</dbReference>
<organism evidence="3 4">
    <name type="scientific">Agrocybe chaxingu</name>
    <dbReference type="NCBI Taxonomy" id="84603"/>
    <lineage>
        <taxon>Eukaryota</taxon>
        <taxon>Fungi</taxon>
        <taxon>Dikarya</taxon>
        <taxon>Basidiomycota</taxon>
        <taxon>Agaricomycotina</taxon>
        <taxon>Agaricomycetes</taxon>
        <taxon>Agaricomycetidae</taxon>
        <taxon>Agaricales</taxon>
        <taxon>Agaricineae</taxon>
        <taxon>Strophariaceae</taxon>
        <taxon>Agrocybe</taxon>
    </lineage>
</organism>
<keyword evidence="2" id="KW-0472">Membrane</keyword>
<comment type="caution">
    <text evidence="3">The sequence shown here is derived from an EMBL/GenBank/DDBJ whole genome shotgun (WGS) entry which is preliminary data.</text>
</comment>
<feature type="region of interest" description="Disordered" evidence="1">
    <location>
        <begin position="357"/>
        <end position="389"/>
    </location>
</feature>
<dbReference type="Proteomes" id="UP001148786">
    <property type="component" value="Unassembled WGS sequence"/>
</dbReference>
<feature type="transmembrane region" description="Helical" evidence="2">
    <location>
        <begin position="397"/>
        <end position="420"/>
    </location>
</feature>
<dbReference type="AlphaFoldDB" id="A0A9W8K434"/>
<feature type="region of interest" description="Disordered" evidence="1">
    <location>
        <begin position="438"/>
        <end position="516"/>
    </location>
</feature>
<evidence type="ECO:0000256" key="1">
    <source>
        <dbReference type="SAM" id="MobiDB-lite"/>
    </source>
</evidence>
<protein>
    <submittedName>
        <fullName evidence="3">Uncharacterized protein</fullName>
    </submittedName>
</protein>
<keyword evidence="2" id="KW-1133">Transmembrane helix</keyword>
<dbReference type="EMBL" id="JANKHO010000831">
    <property type="protein sequence ID" value="KAJ3505877.1"/>
    <property type="molecule type" value="Genomic_DNA"/>
</dbReference>
<evidence type="ECO:0000256" key="2">
    <source>
        <dbReference type="SAM" id="Phobius"/>
    </source>
</evidence>
<sequence length="559" mass="59583">MAAPTTDATAVPWRIIRAFQLGGSTHVSITKVSFHPHGRFIAVADTNGNIELLSTDSWHVATAVILANGAFGNIRGVHWFRAVPSRLLVVNRRGRVIVFSLGLNPGDAPITHFDYSVRAMTEGTEVRLTAVDNLGMELALIAGRSLIVYGRPFGGRFCYASKTTLPPQDSIETAVFQDANVISLAYVDRESVAVGFTVGVLLVSTTFPHDVLKVFVAPGLHRPIFSIAIPRTRREMVFLTLGGGYERVEGANGRRNTFLHGIGQNTYTWVDGVRAAGEVHYAFSTATYIPDSQDTLVLGGPAGEIVIDARGTPQVLRLAGFPGEVHTIEAALVNGELVIVAVMGYNENTTFNVIAQRRPDIEDEAENQEPLAPGDGASEEGGHEQTDVDNGQVPHQLLAMLGLAGLIYVLLFVAGAILPADLEHLLQAARAAIPSTPATALPQRHPQDGTPASVPNQSSEGGEEPLAQGPTEAPTDTPTEAASDVDIDFGPGPTLQLRVGGETREVPTMPTRIPAGAAGIGRADTVVETATRYRTRPVRDGPPVTGSRILELRPLNFRA</sequence>
<evidence type="ECO:0000313" key="3">
    <source>
        <dbReference type="EMBL" id="KAJ3505877.1"/>
    </source>
</evidence>
<keyword evidence="4" id="KW-1185">Reference proteome</keyword>
<reference evidence="3" key="1">
    <citation type="submission" date="2022-07" db="EMBL/GenBank/DDBJ databases">
        <title>Genome Sequence of Agrocybe chaxingu.</title>
        <authorList>
            <person name="Buettner E."/>
        </authorList>
    </citation>
    <scope>NUCLEOTIDE SEQUENCE</scope>
    <source>
        <strain evidence="3">MP-N11</strain>
    </source>
</reference>
<name>A0A9W8K434_9AGAR</name>